<dbReference type="Proteomes" id="UP000230340">
    <property type="component" value="Unassembled WGS sequence"/>
</dbReference>
<proteinExistence type="predicted"/>
<feature type="transmembrane region" description="Helical" evidence="1">
    <location>
        <begin position="224"/>
        <end position="245"/>
    </location>
</feature>
<feature type="transmembrane region" description="Helical" evidence="1">
    <location>
        <begin position="298"/>
        <end position="319"/>
    </location>
</feature>
<feature type="transmembrane region" description="Helical" evidence="1">
    <location>
        <begin position="122"/>
        <end position="139"/>
    </location>
</feature>
<accession>A0A2H0XE94</accession>
<reference evidence="3" key="1">
    <citation type="submission" date="2017-09" db="EMBL/GenBank/DDBJ databases">
        <title>Depth-based differentiation of microbial function through sediment-hosted aquifers and enrichment of novel symbionts in the deep terrestrial subsurface.</title>
        <authorList>
            <person name="Probst A.J."/>
            <person name="Ladd B."/>
            <person name="Jarett J.K."/>
            <person name="Geller-Mcgrath D.E."/>
            <person name="Sieber C.M.K."/>
            <person name="Emerson J.B."/>
            <person name="Anantharaman K."/>
            <person name="Thomas B.C."/>
            <person name="Malmstrom R."/>
            <person name="Stieglmeier M."/>
            <person name="Klingl A."/>
            <person name="Woyke T."/>
            <person name="Ryan C.M."/>
            <person name="Banfield J.F."/>
        </authorList>
    </citation>
    <scope>NUCLEOTIDE SEQUENCE [LARGE SCALE GENOMIC DNA]</scope>
</reference>
<feature type="transmembrane region" description="Helical" evidence="1">
    <location>
        <begin position="98"/>
        <end position="115"/>
    </location>
</feature>
<comment type="caution">
    <text evidence="2">The sequence shown here is derived from an EMBL/GenBank/DDBJ whole genome shotgun (WGS) entry which is preliminary data.</text>
</comment>
<evidence type="ECO:0000256" key="1">
    <source>
        <dbReference type="SAM" id="Phobius"/>
    </source>
</evidence>
<feature type="transmembrane region" description="Helical" evidence="1">
    <location>
        <begin position="708"/>
        <end position="730"/>
    </location>
</feature>
<keyword evidence="1" id="KW-1133">Transmembrane helix</keyword>
<sequence>MNIKSLLVRLIKTSVALVFFLVAIIEIVHINLLFYNGNLLAGGDNSSYLQLCRNTTNSYSWEESLPFGGRSYDVANLFGVSAFSKLACFLSQGNAERLLIFTLYFLKYLGFFLLSRKIFNKLSFFALLPALLLYIFNPFETLNPFPYLYLLYNAYIPLSLYLFIHLLDRQKLDFLTLAMVAVVSVIFSSINSNPALSITIFIPHIIYLIFKFRSLSRIRIINLLLYFTVLVLTNIWWIVAQILYFSSSAVSVFSGNWWDYTNQGSLLQNLRFIGQWGWYKGSYLYPYYPFNPYYDSPVVVIANYLVVALTLGYGIRLAIKKDIKVLFVLSFVIVSLILIGGSRPPFGFLYGYLYTHIPFFKVFREPFTKFGELYVLSFSLLFYRLLVGIKDWSKPYFLPNIFICFLFLVIIFGKPAIFGEHVWNKWNGSMRTFRVGIPQYWNDFYKYQRSNLSNERILTVPKIYYGGAWNWPKGFSSADDIAIYFVDNGNTILGRPINTGSISGKIVDSIYTDKNVTSDYFLSLGIKYLLRENDYDWRFSGELTLSPNELDGWINKLNAKKVAEFGKFTPDYLKTIPNEDPDPKIRDVLYKELLDRPALELYEISDKINTSRIFVESDSKVKISYSKINPTKYIVTVKDASSDYNLFFNETYDKNWEARIVGGNKIPNEQHTVENGYANLWKINTQDASGLSSYSVIIEYTPQKLIDFLVIGCLVTFFISLFYLIVRLVLRLHKR</sequence>
<keyword evidence="1" id="KW-0812">Transmembrane</keyword>
<feature type="transmembrane region" description="Helical" evidence="1">
    <location>
        <begin position="326"/>
        <end position="353"/>
    </location>
</feature>
<dbReference type="AlphaFoldDB" id="A0A2H0XE94"/>
<feature type="transmembrane region" description="Helical" evidence="1">
    <location>
        <begin position="373"/>
        <end position="389"/>
    </location>
</feature>
<feature type="transmembrane region" description="Helical" evidence="1">
    <location>
        <begin position="196"/>
        <end position="212"/>
    </location>
</feature>
<feature type="transmembrane region" description="Helical" evidence="1">
    <location>
        <begin position="15"/>
        <end position="35"/>
    </location>
</feature>
<feature type="transmembrane region" description="Helical" evidence="1">
    <location>
        <begin position="145"/>
        <end position="167"/>
    </location>
</feature>
<evidence type="ECO:0008006" key="4">
    <source>
        <dbReference type="Google" id="ProtNLM"/>
    </source>
</evidence>
<name>A0A2H0XE94_UNCKA</name>
<evidence type="ECO:0000313" key="2">
    <source>
        <dbReference type="EMBL" id="PIS23256.1"/>
    </source>
</evidence>
<organism evidence="2 3">
    <name type="scientific">candidate division WWE3 bacterium CG08_land_8_20_14_0_20_40_13</name>
    <dbReference type="NCBI Taxonomy" id="1975084"/>
    <lineage>
        <taxon>Bacteria</taxon>
        <taxon>Katanobacteria</taxon>
    </lineage>
</organism>
<gene>
    <name evidence="2" type="ORF">COT49_01005</name>
</gene>
<feature type="transmembrane region" description="Helical" evidence="1">
    <location>
        <begin position="396"/>
        <end position="413"/>
    </location>
</feature>
<protein>
    <recommendedName>
        <fullName evidence="4">Membrane protein 6-pyruvoyl-tetrahydropterin synthase-related domain-containing protein</fullName>
    </recommendedName>
</protein>
<feature type="transmembrane region" description="Helical" evidence="1">
    <location>
        <begin position="174"/>
        <end position="190"/>
    </location>
</feature>
<evidence type="ECO:0000313" key="3">
    <source>
        <dbReference type="Proteomes" id="UP000230340"/>
    </source>
</evidence>
<dbReference type="EMBL" id="PEYT01000006">
    <property type="protein sequence ID" value="PIS23256.1"/>
    <property type="molecule type" value="Genomic_DNA"/>
</dbReference>
<keyword evidence="1" id="KW-0472">Membrane</keyword>